<comment type="caution">
    <text evidence="1">The sequence shown here is derived from an EMBL/GenBank/DDBJ whole genome shotgun (WGS) entry which is preliminary data.</text>
</comment>
<protein>
    <submittedName>
        <fullName evidence="1">Uncharacterized protein</fullName>
    </submittedName>
</protein>
<dbReference type="EMBL" id="BLXT01002679">
    <property type="protein sequence ID" value="GFN96510.1"/>
    <property type="molecule type" value="Genomic_DNA"/>
</dbReference>
<accession>A0AAV3ZKP7</accession>
<sequence length="107" mass="12109">MRRNLVLRLLHGSPEEYLQHVRCRTYGNPVLPSKNTSQKLGSPSRVASISQFSAFRQICGTVTSCSARRQHTIVAGHLSHAQFDRRSVCLALERKIPIATPLCRHFR</sequence>
<evidence type="ECO:0000313" key="2">
    <source>
        <dbReference type="Proteomes" id="UP000735302"/>
    </source>
</evidence>
<organism evidence="1 2">
    <name type="scientific">Plakobranchus ocellatus</name>
    <dbReference type="NCBI Taxonomy" id="259542"/>
    <lineage>
        <taxon>Eukaryota</taxon>
        <taxon>Metazoa</taxon>
        <taxon>Spiralia</taxon>
        <taxon>Lophotrochozoa</taxon>
        <taxon>Mollusca</taxon>
        <taxon>Gastropoda</taxon>
        <taxon>Heterobranchia</taxon>
        <taxon>Euthyneura</taxon>
        <taxon>Panpulmonata</taxon>
        <taxon>Sacoglossa</taxon>
        <taxon>Placobranchoidea</taxon>
        <taxon>Plakobranchidae</taxon>
        <taxon>Plakobranchus</taxon>
    </lineage>
</organism>
<dbReference type="AlphaFoldDB" id="A0AAV3ZKP7"/>
<gene>
    <name evidence="1" type="ORF">PoB_002301600</name>
</gene>
<keyword evidence="2" id="KW-1185">Reference proteome</keyword>
<evidence type="ECO:0000313" key="1">
    <source>
        <dbReference type="EMBL" id="GFN96510.1"/>
    </source>
</evidence>
<dbReference type="Proteomes" id="UP000735302">
    <property type="component" value="Unassembled WGS sequence"/>
</dbReference>
<name>A0AAV3ZKP7_9GAST</name>
<proteinExistence type="predicted"/>
<reference evidence="1 2" key="1">
    <citation type="journal article" date="2021" name="Elife">
        <title>Chloroplast acquisition without the gene transfer in kleptoplastic sea slugs, Plakobranchus ocellatus.</title>
        <authorList>
            <person name="Maeda T."/>
            <person name="Takahashi S."/>
            <person name="Yoshida T."/>
            <person name="Shimamura S."/>
            <person name="Takaki Y."/>
            <person name="Nagai Y."/>
            <person name="Toyoda A."/>
            <person name="Suzuki Y."/>
            <person name="Arimoto A."/>
            <person name="Ishii H."/>
            <person name="Satoh N."/>
            <person name="Nishiyama T."/>
            <person name="Hasebe M."/>
            <person name="Maruyama T."/>
            <person name="Minagawa J."/>
            <person name="Obokata J."/>
            <person name="Shigenobu S."/>
        </authorList>
    </citation>
    <scope>NUCLEOTIDE SEQUENCE [LARGE SCALE GENOMIC DNA]</scope>
</reference>